<name>A0A422QJC5_9BURK</name>
<dbReference type="EMBL" id="JSAB01000148">
    <property type="protein sequence ID" value="RNF30033.1"/>
    <property type="molecule type" value="Genomic_DNA"/>
</dbReference>
<keyword evidence="1" id="KW-0175">Coiled coil</keyword>
<dbReference type="Proteomes" id="UP000283254">
    <property type="component" value="Unassembled WGS sequence"/>
</dbReference>
<dbReference type="AlphaFoldDB" id="A0A422QJC5"/>
<evidence type="ECO:0000313" key="2">
    <source>
        <dbReference type="EMBL" id="RNF30033.1"/>
    </source>
</evidence>
<keyword evidence="3" id="KW-1185">Reference proteome</keyword>
<reference evidence="2" key="1">
    <citation type="submission" date="2014-10" db="EMBL/GenBank/DDBJ databases">
        <title>Massilia sp. genome.</title>
        <authorList>
            <person name="Xu B."/>
            <person name="Dai L."/>
            <person name="Huang Z."/>
        </authorList>
    </citation>
    <scope>NUCLEOTIDE SEQUENCE [LARGE SCALE GENOMIC DNA]</scope>
    <source>
        <strain evidence="2">CFS-1</strain>
    </source>
</reference>
<organism evidence="2 3">
    <name type="scientific">Massilia aurea</name>
    <dbReference type="NCBI Taxonomy" id="373040"/>
    <lineage>
        <taxon>Bacteria</taxon>
        <taxon>Pseudomonadati</taxon>
        <taxon>Pseudomonadota</taxon>
        <taxon>Betaproteobacteria</taxon>
        <taxon>Burkholderiales</taxon>
        <taxon>Oxalobacteraceae</taxon>
        <taxon>Telluria group</taxon>
        <taxon>Massilia</taxon>
    </lineage>
</organism>
<accession>A0A422QJC5</accession>
<proteinExistence type="predicted"/>
<sequence>MPKSEWSKPLDNSHASADARLEKASLGALAWDRASVTFRLTEERRKALLTLMPELGMRASPTAAIDFAIERAAGLGAASLDRADDGVDDAIDVASNLQAVLAACAALRADAEEARAALARVENRLSELEGESESVFRANPRNESLPSTLSLGALLNRDAPAHLAWAVVKARWLEAIPAGPGKAVARVDAWVVAPSEFASQSAALEPLEVGPFRLAALTAFETEPVAVFVCSRTLRGWAARIHALDAQGKLGPALDSLMV</sequence>
<evidence type="ECO:0000256" key="1">
    <source>
        <dbReference type="SAM" id="Coils"/>
    </source>
</evidence>
<protein>
    <submittedName>
        <fullName evidence="2">Uncharacterized protein</fullName>
    </submittedName>
</protein>
<dbReference type="RefSeq" id="WP_123070290.1">
    <property type="nucleotide sequence ID" value="NZ_JSAB01000148.1"/>
</dbReference>
<gene>
    <name evidence="2" type="ORF">NM04_14950</name>
</gene>
<comment type="caution">
    <text evidence="2">The sequence shown here is derived from an EMBL/GenBank/DDBJ whole genome shotgun (WGS) entry which is preliminary data.</text>
</comment>
<feature type="coiled-coil region" evidence="1">
    <location>
        <begin position="97"/>
        <end position="138"/>
    </location>
</feature>
<evidence type="ECO:0000313" key="3">
    <source>
        <dbReference type="Proteomes" id="UP000283254"/>
    </source>
</evidence>